<dbReference type="Gene3D" id="3.90.1310.10">
    <property type="entry name" value="Penicillin-binding protein 2a (Domain 2)"/>
    <property type="match status" value="1"/>
</dbReference>
<accession>F9Q7E0</accession>
<comment type="subcellular location">
    <subcellularLocation>
        <location evidence="2">Cell membrane</location>
    </subcellularLocation>
    <subcellularLocation>
        <location evidence="1">Membrane</location>
        <topology evidence="1">Single-pass membrane protein</topology>
    </subcellularLocation>
</comment>
<dbReference type="AlphaFoldDB" id="F9Q7E0"/>
<dbReference type="GO" id="GO:0071972">
    <property type="term" value="F:peptidoglycan L,D-transpeptidase activity"/>
    <property type="evidence" value="ECO:0007669"/>
    <property type="project" value="TreeGrafter"/>
</dbReference>
<evidence type="ECO:0000256" key="5">
    <source>
        <dbReference type="ARBA" id="ARBA00022692"/>
    </source>
</evidence>
<dbReference type="GO" id="GO:0009252">
    <property type="term" value="P:peptidoglycan biosynthetic process"/>
    <property type="evidence" value="ECO:0007669"/>
    <property type="project" value="UniProtKB-KW"/>
</dbReference>
<keyword evidence="10" id="KW-0472">Membrane</keyword>
<evidence type="ECO:0000256" key="10">
    <source>
        <dbReference type="SAM" id="Phobius"/>
    </source>
</evidence>
<evidence type="ECO:0000256" key="4">
    <source>
        <dbReference type="ARBA" id="ARBA00022645"/>
    </source>
</evidence>
<dbReference type="EMBL" id="AFUV01000006">
    <property type="protein sequence ID" value="EGV06514.1"/>
    <property type="molecule type" value="Genomic_DNA"/>
</dbReference>
<dbReference type="GO" id="GO:0008658">
    <property type="term" value="F:penicillin binding"/>
    <property type="evidence" value="ECO:0007669"/>
    <property type="project" value="InterPro"/>
</dbReference>
<keyword evidence="4" id="KW-0378">Hydrolase</keyword>
<evidence type="ECO:0000256" key="8">
    <source>
        <dbReference type="ARBA" id="ARBA00022989"/>
    </source>
</evidence>
<comment type="caution">
    <text evidence="12">The sequence shown here is derived from an EMBL/GenBank/DDBJ whole genome shotgun (WGS) entry which is preliminary data.</text>
</comment>
<gene>
    <name evidence="12" type="ORF">HMPREF9952_0184</name>
</gene>
<evidence type="ECO:0000313" key="13">
    <source>
        <dbReference type="Proteomes" id="UP000006235"/>
    </source>
</evidence>
<dbReference type="GO" id="GO:0071555">
    <property type="term" value="P:cell wall organization"/>
    <property type="evidence" value="ECO:0007669"/>
    <property type="project" value="UniProtKB-KW"/>
</dbReference>
<dbReference type="InterPro" id="IPR005311">
    <property type="entry name" value="PBP_dimer"/>
</dbReference>
<dbReference type="STRING" id="1035188.HMPREF9952_0184"/>
<keyword evidence="6" id="KW-0133">Cell shape</keyword>
<dbReference type="GO" id="GO:0005886">
    <property type="term" value="C:plasma membrane"/>
    <property type="evidence" value="ECO:0007669"/>
    <property type="project" value="UniProtKB-SubCell"/>
</dbReference>
<evidence type="ECO:0000313" key="12">
    <source>
        <dbReference type="EMBL" id="EGV06514.1"/>
    </source>
</evidence>
<dbReference type="SUPFAM" id="SSF56519">
    <property type="entry name" value="Penicillin binding protein dimerisation domain"/>
    <property type="match status" value="1"/>
</dbReference>
<keyword evidence="7" id="KW-0573">Peptidoglycan synthesis</keyword>
<protein>
    <submittedName>
        <fullName evidence="12">Penicillin-binding protein dimerization domain protein</fullName>
    </submittedName>
</protein>
<dbReference type="InterPro" id="IPR036138">
    <property type="entry name" value="PBP_dimer_sf"/>
</dbReference>
<evidence type="ECO:0000256" key="7">
    <source>
        <dbReference type="ARBA" id="ARBA00022984"/>
    </source>
</evidence>
<keyword evidence="5 10" id="KW-0812">Transmembrane</keyword>
<dbReference type="InterPro" id="IPR050515">
    <property type="entry name" value="Beta-lactam/transpept"/>
</dbReference>
<dbReference type="Proteomes" id="UP000006235">
    <property type="component" value="Unassembled WGS sequence"/>
</dbReference>
<evidence type="ECO:0000256" key="9">
    <source>
        <dbReference type="ARBA" id="ARBA00023316"/>
    </source>
</evidence>
<evidence type="ECO:0000256" key="3">
    <source>
        <dbReference type="ARBA" id="ARBA00022475"/>
    </source>
</evidence>
<dbReference type="PANTHER" id="PTHR30627:SF2">
    <property type="entry name" value="PEPTIDOGLYCAN D,D-TRANSPEPTIDASE MRDA"/>
    <property type="match status" value="1"/>
</dbReference>
<keyword evidence="8 10" id="KW-1133">Transmembrane helix</keyword>
<sequence>MNFKKYFSAPTHEPIRDKKAERNLFARRTLVAFIGILLLSGVLFANLYQLQVVNFDTYQTRSNGNRIKLLPLAPTRGLIYDRYGELLAENLTFFGLYIVPEKPKILVKPSMNCAMWWD</sequence>
<reference evidence="12 13" key="1">
    <citation type="submission" date="2011-07" db="EMBL/GenBank/DDBJ databases">
        <authorList>
            <person name="Harkins D.M."/>
            <person name="Madupu R."/>
            <person name="Durkin A.S."/>
            <person name="Torralba M."/>
            <person name="Methe B."/>
            <person name="Sutton G.G."/>
            <person name="Nelson K.E."/>
        </authorList>
    </citation>
    <scope>NUCLEOTIDE SEQUENCE [LARGE SCALE GENOMIC DNA]</scope>
    <source>
        <strain evidence="12 13">HK 85</strain>
    </source>
</reference>
<keyword evidence="3" id="KW-1003">Cell membrane</keyword>
<dbReference type="GO" id="GO:0008360">
    <property type="term" value="P:regulation of cell shape"/>
    <property type="evidence" value="ECO:0007669"/>
    <property type="project" value="UniProtKB-KW"/>
</dbReference>
<evidence type="ECO:0000256" key="2">
    <source>
        <dbReference type="ARBA" id="ARBA00004236"/>
    </source>
</evidence>
<keyword evidence="9" id="KW-0961">Cell wall biogenesis/degradation</keyword>
<keyword evidence="4" id="KW-0121">Carboxypeptidase</keyword>
<name>F9Q7E0_9PAST</name>
<dbReference type="Pfam" id="PF03717">
    <property type="entry name" value="PBP_dimer"/>
    <property type="match status" value="1"/>
</dbReference>
<evidence type="ECO:0000256" key="6">
    <source>
        <dbReference type="ARBA" id="ARBA00022960"/>
    </source>
</evidence>
<keyword evidence="4" id="KW-0645">Protease</keyword>
<evidence type="ECO:0000256" key="1">
    <source>
        <dbReference type="ARBA" id="ARBA00004167"/>
    </source>
</evidence>
<evidence type="ECO:0000259" key="11">
    <source>
        <dbReference type="Pfam" id="PF03717"/>
    </source>
</evidence>
<feature type="transmembrane region" description="Helical" evidence="10">
    <location>
        <begin position="29"/>
        <end position="48"/>
    </location>
</feature>
<dbReference type="PANTHER" id="PTHR30627">
    <property type="entry name" value="PEPTIDOGLYCAN D,D-TRANSPEPTIDASE"/>
    <property type="match status" value="1"/>
</dbReference>
<proteinExistence type="predicted"/>
<organism evidence="12 13">
    <name type="scientific">Haemophilus pittmaniae HK 85</name>
    <dbReference type="NCBI Taxonomy" id="1035188"/>
    <lineage>
        <taxon>Bacteria</taxon>
        <taxon>Pseudomonadati</taxon>
        <taxon>Pseudomonadota</taxon>
        <taxon>Gammaproteobacteria</taxon>
        <taxon>Pasteurellales</taxon>
        <taxon>Pasteurellaceae</taxon>
        <taxon>Haemophilus</taxon>
    </lineage>
</organism>
<feature type="domain" description="Penicillin-binding protein dimerisation" evidence="11">
    <location>
        <begin position="73"/>
        <end position="103"/>
    </location>
</feature>